<protein>
    <recommendedName>
        <fullName evidence="7">Ig-like domain-containing protein</fullName>
    </recommendedName>
</protein>
<feature type="domain" description="Ig-like" evidence="7">
    <location>
        <begin position="369"/>
        <end position="459"/>
    </location>
</feature>
<proteinExistence type="predicted"/>
<evidence type="ECO:0000256" key="2">
    <source>
        <dbReference type="ARBA" id="ARBA00022737"/>
    </source>
</evidence>
<keyword evidence="6" id="KW-0472">Membrane</keyword>
<dbReference type="PROSITE" id="PS50835">
    <property type="entry name" value="IG_LIKE"/>
    <property type="match status" value="3"/>
</dbReference>
<organism evidence="8 9">
    <name type="scientific">Paralvinella palmiformis</name>
    <dbReference type="NCBI Taxonomy" id="53620"/>
    <lineage>
        <taxon>Eukaryota</taxon>
        <taxon>Metazoa</taxon>
        <taxon>Spiralia</taxon>
        <taxon>Lophotrochozoa</taxon>
        <taxon>Annelida</taxon>
        <taxon>Polychaeta</taxon>
        <taxon>Sedentaria</taxon>
        <taxon>Canalipalpata</taxon>
        <taxon>Terebellida</taxon>
        <taxon>Terebelliformia</taxon>
        <taxon>Alvinellidae</taxon>
        <taxon>Paralvinella</taxon>
    </lineage>
</organism>
<dbReference type="EMBL" id="JAODUP010000705">
    <property type="protein sequence ID" value="KAK2145064.1"/>
    <property type="molecule type" value="Genomic_DNA"/>
</dbReference>
<dbReference type="InterPro" id="IPR007110">
    <property type="entry name" value="Ig-like_dom"/>
</dbReference>
<keyword evidence="6" id="KW-1133">Transmembrane helix</keyword>
<evidence type="ECO:0000313" key="9">
    <source>
        <dbReference type="Proteomes" id="UP001208570"/>
    </source>
</evidence>
<feature type="compositionally biased region" description="Polar residues" evidence="5">
    <location>
        <begin position="1"/>
        <end position="10"/>
    </location>
</feature>
<dbReference type="InterPro" id="IPR003598">
    <property type="entry name" value="Ig_sub2"/>
</dbReference>
<dbReference type="InterPro" id="IPR036179">
    <property type="entry name" value="Ig-like_dom_sf"/>
</dbReference>
<name>A0AAD9J1Y4_9ANNE</name>
<evidence type="ECO:0000256" key="1">
    <source>
        <dbReference type="ARBA" id="ARBA00022729"/>
    </source>
</evidence>
<dbReference type="PANTHER" id="PTHR12231">
    <property type="entry name" value="CTX-RELATED TYPE I TRANSMEMBRANE PROTEIN"/>
    <property type="match status" value="1"/>
</dbReference>
<sequence>MSRSLKTLENVTEKSDSDKYDTSFSSSFIQSYNSYGNNTDNKEQQRQNGLVPPVIYNQTLGPVYIKDSKQYTRIYCEASKGANVSWEYQGLNISDLNIQNYVRQKEGIQFQLEDGGRILVIYDHQHKAISGYVQCFVTNEMGATFGDKVFVAHTVLGFLEGGARRTDIIAIEGDHVTLSCERHIETEPAADVLWFFGSEIIHPLTRPNFFCNEHMTMCVISALTKADSGVYKCNYNIPGMHKEIYKAFILQVMESNLNPSAVHPLNLMDHISSPSLVEAEKDSDVKLQCAFRGDRAHQVRWRYALGDTSSCDVGALSVINATGNMLLEQNGTALHIMALTPNVEGYYECMADNGYDRYVHRIQLRIIAPPVLVDKVYGEEAYLGGTVRFNCSVLEAIPAATTSWWVNMNRVLASGFGRFHTEEDGRILVLDDAALDDTSSITCNVSNRVGSVLGHRYVSVKNITVTTQGPQKVTTIWNNKKMNVTDTSSNIMTENSTNWTSSSSATTGQMSAITENKLTSAIYDKMMAAVTDVTSDHVTDVTTNMDHMIVRNPLDGTTEKYNIPQSDLTEKYNVNDKSNHSYGVEAEPNRLDGARYDARRDPVQNASSGHSSVTMSVTLGLLGLIVGFAIGFLVTWCVMRRRVKRQHNIEATGTVHAEVAAPISRSPIHKLHLDCKTSTSETMSMIHEGSVLETIT</sequence>
<dbReference type="AlphaFoldDB" id="A0AAD9J1Y4"/>
<feature type="transmembrane region" description="Helical" evidence="6">
    <location>
        <begin position="617"/>
        <end position="639"/>
    </location>
</feature>
<feature type="domain" description="Ig-like" evidence="7">
    <location>
        <begin position="259"/>
        <end position="365"/>
    </location>
</feature>
<feature type="domain" description="Ig-like" evidence="7">
    <location>
        <begin position="172"/>
        <end position="233"/>
    </location>
</feature>
<feature type="region of interest" description="Disordered" evidence="5">
    <location>
        <begin position="1"/>
        <end position="22"/>
    </location>
</feature>
<comment type="caution">
    <text evidence="8">The sequence shown here is derived from an EMBL/GenBank/DDBJ whole genome shotgun (WGS) entry which is preliminary data.</text>
</comment>
<feature type="compositionally biased region" description="Basic and acidic residues" evidence="5">
    <location>
        <begin position="11"/>
        <end position="21"/>
    </location>
</feature>
<evidence type="ECO:0000259" key="7">
    <source>
        <dbReference type="PROSITE" id="PS50835"/>
    </source>
</evidence>
<dbReference type="SMART" id="SM00409">
    <property type="entry name" value="IG"/>
    <property type="match status" value="3"/>
</dbReference>
<dbReference type="InterPro" id="IPR013098">
    <property type="entry name" value="Ig_I-set"/>
</dbReference>
<dbReference type="Pfam" id="PF07679">
    <property type="entry name" value="I-set"/>
    <property type="match status" value="2"/>
</dbReference>
<keyword evidence="3" id="KW-1015">Disulfide bond</keyword>
<evidence type="ECO:0000256" key="6">
    <source>
        <dbReference type="SAM" id="Phobius"/>
    </source>
</evidence>
<evidence type="ECO:0000256" key="4">
    <source>
        <dbReference type="ARBA" id="ARBA00023319"/>
    </source>
</evidence>
<dbReference type="InterPro" id="IPR013783">
    <property type="entry name" value="Ig-like_fold"/>
</dbReference>
<keyword evidence="9" id="KW-1185">Reference proteome</keyword>
<keyword evidence="2" id="KW-0677">Repeat</keyword>
<evidence type="ECO:0000313" key="8">
    <source>
        <dbReference type="EMBL" id="KAK2145064.1"/>
    </source>
</evidence>
<accession>A0AAD9J1Y4</accession>
<dbReference type="SMART" id="SM00408">
    <property type="entry name" value="IGc2"/>
    <property type="match status" value="4"/>
</dbReference>
<gene>
    <name evidence="8" type="ORF">LSH36_705g01032</name>
</gene>
<dbReference type="GO" id="GO:0043005">
    <property type="term" value="C:neuron projection"/>
    <property type="evidence" value="ECO:0007669"/>
    <property type="project" value="TreeGrafter"/>
</dbReference>
<dbReference type="Proteomes" id="UP001208570">
    <property type="component" value="Unassembled WGS sequence"/>
</dbReference>
<evidence type="ECO:0000256" key="3">
    <source>
        <dbReference type="ARBA" id="ARBA00023157"/>
    </source>
</evidence>
<dbReference type="Gene3D" id="2.60.40.10">
    <property type="entry name" value="Immunoglobulins"/>
    <property type="match status" value="3"/>
</dbReference>
<keyword evidence="4" id="KW-0393">Immunoglobulin domain</keyword>
<dbReference type="Pfam" id="PF13895">
    <property type="entry name" value="Ig_2"/>
    <property type="match status" value="1"/>
</dbReference>
<dbReference type="PANTHER" id="PTHR12231:SF218">
    <property type="entry name" value="MICROFIBRILLAR-ASSOCIATED PROTEIN 3-LIKE"/>
    <property type="match status" value="1"/>
</dbReference>
<dbReference type="SUPFAM" id="SSF48726">
    <property type="entry name" value="Immunoglobulin"/>
    <property type="match status" value="3"/>
</dbReference>
<evidence type="ECO:0000256" key="5">
    <source>
        <dbReference type="SAM" id="MobiDB-lite"/>
    </source>
</evidence>
<keyword evidence="6" id="KW-0812">Transmembrane</keyword>
<reference evidence="8" key="1">
    <citation type="journal article" date="2023" name="Mol. Biol. Evol.">
        <title>Third-Generation Sequencing Reveals the Adaptive Role of the Epigenome in Three Deep-Sea Polychaetes.</title>
        <authorList>
            <person name="Perez M."/>
            <person name="Aroh O."/>
            <person name="Sun Y."/>
            <person name="Lan Y."/>
            <person name="Juniper S.K."/>
            <person name="Young C.R."/>
            <person name="Angers B."/>
            <person name="Qian P.Y."/>
        </authorList>
    </citation>
    <scope>NUCLEOTIDE SEQUENCE</scope>
    <source>
        <strain evidence="8">P08H-3</strain>
    </source>
</reference>
<dbReference type="InterPro" id="IPR003599">
    <property type="entry name" value="Ig_sub"/>
</dbReference>
<keyword evidence="1" id="KW-0732">Signal</keyword>
<dbReference type="InterPro" id="IPR051170">
    <property type="entry name" value="Neural/epithelial_adhesion"/>
</dbReference>